<evidence type="ECO:0000313" key="1">
    <source>
        <dbReference type="EMBL" id="QJA99582.1"/>
    </source>
</evidence>
<dbReference type="AlphaFoldDB" id="A0A6M3M9F3"/>
<reference evidence="2" key="1">
    <citation type="submission" date="2020-03" db="EMBL/GenBank/DDBJ databases">
        <title>The deep terrestrial virosphere.</title>
        <authorList>
            <person name="Holmfeldt K."/>
            <person name="Nilsson E."/>
            <person name="Simone D."/>
            <person name="Lopez-Fernandez M."/>
            <person name="Wu X."/>
            <person name="de Brujin I."/>
            <person name="Lundin D."/>
            <person name="Andersson A."/>
            <person name="Bertilsson S."/>
            <person name="Dopson M."/>
        </authorList>
    </citation>
    <scope>NUCLEOTIDE SEQUENCE</scope>
    <source>
        <strain evidence="1">MM171A00966</strain>
        <strain evidence="2">MM171B01382</strain>
    </source>
</reference>
<protein>
    <submittedName>
        <fullName evidence="2">Uncharacterized protein</fullName>
    </submittedName>
</protein>
<organism evidence="2">
    <name type="scientific">viral metagenome</name>
    <dbReference type="NCBI Taxonomy" id="1070528"/>
    <lineage>
        <taxon>unclassified sequences</taxon>
        <taxon>metagenomes</taxon>
        <taxon>organismal metagenomes</taxon>
    </lineage>
</organism>
<name>A0A6M3M9F3_9ZZZZ</name>
<sequence length="370" mass="43422">MKAEVETYIKQRDLRTALIAEKESIKDVANRQEADAEQQRDKKINTIRDRCFEETGRIREKAKALTEPIDQGIRELDPKIQDINRKIEFLKHREKISGKTVHQFDHESIKPYHDREIVSLGTLYEDEFTIMKLFAAENDRPKNRWTLMAIGDTLLQDLLKMPHEYGLPIHTSWFIQKALKHLPTLEEIKAYVEGRRKDLMRGELAAYEGVKRAYLDTINNYSLEDFKPLLEPRKVSDHEAPVTFKITGIGYALEYRLYQGFYYRTGGEAAGDPFDYIEVDDVTYVRYCRPEQLRITETGNTMFGDWWSVSIRKDPRGIVFNRKNWERTIAEATSRIDEVNVGRRKPVHFNPDEVEWITPIADEFFSTPKL</sequence>
<accession>A0A6M3M9F3</accession>
<gene>
    <name evidence="1" type="ORF">MM171A00966_0019</name>
    <name evidence="2" type="ORF">MM171B01382_0009</name>
</gene>
<dbReference type="EMBL" id="MT143657">
    <property type="protein sequence ID" value="QJA99582.1"/>
    <property type="molecule type" value="Genomic_DNA"/>
</dbReference>
<dbReference type="EMBL" id="MT143771">
    <property type="protein sequence ID" value="QJB02273.1"/>
    <property type="molecule type" value="Genomic_DNA"/>
</dbReference>
<proteinExistence type="predicted"/>
<evidence type="ECO:0000313" key="2">
    <source>
        <dbReference type="EMBL" id="QJB02273.1"/>
    </source>
</evidence>